<organism evidence="2 3">
    <name type="scientific">Arabidopsis thaliana x Arabidopsis arenosa</name>
    <dbReference type="NCBI Taxonomy" id="1240361"/>
    <lineage>
        <taxon>Eukaryota</taxon>
        <taxon>Viridiplantae</taxon>
        <taxon>Streptophyta</taxon>
        <taxon>Embryophyta</taxon>
        <taxon>Tracheophyta</taxon>
        <taxon>Spermatophyta</taxon>
        <taxon>Magnoliopsida</taxon>
        <taxon>eudicotyledons</taxon>
        <taxon>Gunneridae</taxon>
        <taxon>Pentapetalae</taxon>
        <taxon>rosids</taxon>
        <taxon>malvids</taxon>
        <taxon>Brassicales</taxon>
        <taxon>Brassicaceae</taxon>
        <taxon>Camelineae</taxon>
        <taxon>Arabidopsis</taxon>
    </lineage>
</organism>
<dbReference type="InterPro" id="IPR029480">
    <property type="entry name" value="Transpos_assoc"/>
</dbReference>
<evidence type="ECO:0000313" key="2">
    <source>
        <dbReference type="EMBL" id="KAG7552208.1"/>
    </source>
</evidence>
<dbReference type="Pfam" id="PF13963">
    <property type="entry name" value="Transpos_assoc"/>
    <property type="match status" value="1"/>
</dbReference>
<comment type="caution">
    <text evidence="2">The sequence shown here is derived from an EMBL/GenBank/DDBJ whole genome shotgun (WGS) entry which is preliminary data.</text>
</comment>
<evidence type="ECO:0000313" key="3">
    <source>
        <dbReference type="Proteomes" id="UP000694240"/>
    </source>
</evidence>
<gene>
    <name evidence="2" type="ORF">ISN45_Aa06g028150</name>
</gene>
<accession>A0A8T1Z1S5</accession>
<dbReference type="AlphaFoldDB" id="A0A8T1Z1S5"/>
<name>A0A8T1Z1S5_9BRAS</name>
<feature type="domain" description="Transposase-associated" evidence="1">
    <location>
        <begin position="7"/>
        <end position="78"/>
    </location>
</feature>
<proteinExistence type="predicted"/>
<feature type="non-terminal residue" evidence="2">
    <location>
        <position position="194"/>
    </location>
</feature>
<reference evidence="2 3" key="1">
    <citation type="submission" date="2020-12" db="EMBL/GenBank/DDBJ databases">
        <title>Concerted genomic and epigenomic changes stabilize Arabidopsis allopolyploids.</title>
        <authorList>
            <person name="Chen Z."/>
        </authorList>
    </citation>
    <scope>NUCLEOTIDE SEQUENCE [LARGE SCALE GENOMIC DNA]</scope>
    <source>
        <strain evidence="2">Allo738</strain>
        <tissue evidence="2">Leaf</tissue>
    </source>
</reference>
<keyword evidence="3" id="KW-1185">Reference proteome</keyword>
<evidence type="ECO:0000259" key="1">
    <source>
        <dbReference type="Pfam" id="PF13963"/>
    </source>
</evidence>
<dbReference type="Proteomes" id="UP000694240">
    <property type="component" value="Chromosome 11"/>
</dbReference>
<dbReference type="EMBL" id="JAEFBK010000011">
    <property type="protein sequence ID" value="KAG7552208.1"/>
    <property type="molecule type" value="Genomic_DNA"/>
</dbReference>
<sequence length="194" mass="22161">MNMGMDKSWITKPRLSHDYIIGVKEFLDFAFSKIKVDMLKCPCQRCCLVKNKLRVDIEGDLMCHGFLSTYTNWYLHGEELDGQEQAVSSNHQPSIDQTEDPILNLLGDVFPSMHTTTPNVNAESVDFDGETDEFAYVAEDPLKEKKAFDELMSDCNQALYDGCQSFSKLSFILKLYHIKCFSRITDKGMSMIID</sequence>
<protein>
    <submittedName>
        <fullName evidence="2">Transposase-associated domain</fullName>
    </submittedName>
</protein>